<sequence>MKKPKIMLYQDKVKLTLREHFSGLAMKAIRSNPNNSNNTPDFIAEQSVKLADALITELLK</sequence>
<accession>A0A5N4BJA6</accession>
<organism evidence="1 2">
    <name type="scientific">Chryseobacterium viscerum</name>
    <dbReference type="NCBI Taxonomy" id="1037377"/>
    <lineage>
        <taxon>Bacteria</taxon>
        <taxon>Pseudomonadati</taxon>
        <taxon>Bacteroidota</taxon>
        <taxon>Flavobacteriia</taxon>
        <taxon>Flavobacteriales</taxon>
        <taxon>Weeksellaceae</taxon>
        <taxon>Chryseobacterium group</taxon>
        <taxon>Chryseobacterium</taxon>
    </lineage>
</organism>
<reference evidence="1 2" key="1">
    <citation type="journal article" date="2019" name="Stand. Genomic Sci.">
        <title>Draft Whole-Genome Sequence of a Novel Chryseobacterium viscerum Strain Isolated from Fresh Water at Dripping Springs, New Mexico.</title>
        <authorList>
            <person name="Kyndt J.A."/>
            <person name="Moore T.C."/>
        </authorList>
    </citation>
    <scope>NUCLEOTIDE SEQUENCE [LARGE SCALE GENOMIC DNA]</scope>
    <source>
        <strain evidence="1 2">DPS</strain>
    </source>
</reference>
<evidence type="ECO:0008006" key="3">
    <source>
        <dbReference type="Google" id="ProtNLM"/>
    </source>
</evidence>
<protein>
    <recommendedName>
        <fullName evidence="3">Lacal_2735 family protein</fullName>
    </recommendedName>
</protein>
<comment type="caution">
    <text evidence="1">The sequence shown here is derived from an EMBL/GenBank/DDBJ whole genome shotgun (WGS) entry which is preliminary data.</text>
</comment>
<evidence type="ECO:0000313" key="1">
    <source>
        <dbReference type="EMBL" id="KAB1228484.1"/>
    </source>
</evidence>
<evidence type="ECO:0000313" key="2">
    <source>
        <dbReference type="Proteomes" id="UP000326384"/>
    </source>
</evidence>
<dbReference type="Proteomes" id="UP000326384">
    <property type="component" value="Unassembled WGS sequence"/>
</dbReference>
<proteinExistence type="predicted"/>
<keyword evidence="2" id="KW-1185">Reference proteome</keyword>
<dbReference type="EMBL" id="VTPV01000022">
    <property type="protein sequence ID" value="KAB1228484.1"/>
    <property type="molecule type" value="Genomic_DNA"/>
</dbReference>
<gene>
    <name evidence="1" type="ORF">F8D52_22695</name>
</gene>
<dbReference type="RefSeq" id="WP_152291438.1">
    <property type="nucleotide sequence ID" value="NZ_VTPV01000022.1"/>
</dbReference>
<name>A0A5N4BJA6_9FLAO</name>